<keyword evidence="2" id="KW-0805">Transcription regulation</keyword>
<comment type="caution">
    <text evidence="8">The sequence shown here is derived from an EMBL/GenBank/DDBJ whole genome shotgun (WGS) entry which is preliminary data.</text>
</comment>
<feature type="compositionally biased region" description="Basic and acidic residues" evidence="6">
    <location>
        <begin position="384"/>
        <end position="398"/>
    </location>
</feature>
<dbReference type="CDD" id="cd00018">
    <property type="entry name" value="AP2"/>
    <property type="match status" value="1"/>
</dbReference>
<keyword evidence="4" id="KW-0804">Transcription</keyword>
<dbReference type="GO" id="GO:0003677">
    <property type="term" value="F:DNA binding"/>
    <property type="evidence" value="ECO:0007669"/>
    <property type="project" value="UniProtKB-KW"/>
</dbReference>
<evidence type="ECO:0000256" key="2">
    <source>
        <dbReference type="ARBA" id="ARBA00023015"/>
    </source>
</evidence>
<feature type="compositionally biased region" description="Low complexity" evidence="6">
    <location>
        <begin position="419"/>
        <end position="429"/>
    </location>
</feature>
<dbReference type="AlphaFoldDB" id="A0AAW1S0Z8"/>
<keyword evidence="9" id="KW-1185">Reference proteome</keyword>
<accession>A0AAW1S0Z8</accession>
<protein>
    <recommendedName>
        <fullName evidence="7">AP2/ERF domain-containing protein</fullName>
    </recommendedName>
</protein>
<keyword evidence="5" id="KW-0539">Nucleus</keyword>
<feature type="compositionally biased region" description="Pro residues" evidence="6">
    <location>
        <begin position="430"/>
        <end position="439"/>
    </location>
</feature>
<feature type="compositionally biased region" description="Basic residues" evidence="6">
    <location>
        <begin position="550"/>
        <end position="562"/>
    </location>
</feature>
<evidence type="ECO:0000259" key="7">
    <source>
        <dbReference type="PROSITE" id="PS51032"/>
    </source>
</evidence>
<keyword evidence="3" id="KW-0238">DNA-binding</keyword>
<evidence type="ECO:0000256" key="1">
    <source>
        <dbReference type="ARBA" id="ARBA00004123"/>
    </source>
</evidence>
<proteinExistence type="predicted"/>
<dbReference type="InterPro" id="IPR016177">
    <property type="entry name" value="DNA-bd_dom_sf"/>
</dbReference>
<dbReference type="PROSITE" id="PS51032">
    <property type="entry name" value="AP2_ERF"/>
    <property type="match status" value="2"/>
</dbReference>
<comment type="subcellular location">
    <subcellularLocation>
        <location evidence="1">Nucleus</location>
    </subcellularLocation>
</comment>
<dbReference type="GO" id="GO:0005634">
    <property type="term" value="C:nucleus"/>
    <property type="evidence" value="ECO:0007669"/>
    <property type="project" value="UniProtKB-SubCell"/>
</dbReference>
<evidence type="ECO:0000256" key="5">
    <source>
        <dbReference type="ARBA" id="ARBA00023242"/>
    </source>
</evidence>
<feature type="domain" description="AP2/ERF" evidence="7">
    <location>
        <begin position="6"/>
        <end position="63"/>
    </location>
</feature>
<evidence type="ECO:0000313" key="8">
    <source>
        <dbReference type="EMBL" id="KAK9839283.1"/>
    </source>
</evidence>
<feature type="compositionally biased region" description="Low complexity" evidence="6">
    <location>
        <begin position="527"/>
        <end position="549"/>
    </location>
</feature>
<sequence length="562" mass="59127">MPKSSAYRGCTLFKPTMKWRAQISAGGKTTSLGDHDTEEEAARAFDRAAINKCGLENAKTNFDINDYLDEAEELLSMTQTELVAMLRSRARKSGTQTSGYRGVSMLKQTGKWHAQINVGGKQVHLGFYEKEEQAAAAYDRAAINKGAKDGTKIVTNFDFNDYLAEIPLLYHLSQDELVSALGSESKRKQTMEMLAGGFGSRGAEIFASARTSDGAEAPYIAALRAKAERAQPKPTDKNPLYAHFGARRDGTPLTPEEIAAIEQRRAVAQAAQAARVKARREKMAARKAAEVSADAAVFNATRREASPDLGLFSVAEGHPASPYMRGRKPERAPNASLPHRELFGKGGPLLFGPDEEGDESDATTATEVASGVSGDSDSDADVVPPERRRDGSADDAEARFLAGRPRTKRQRALAESRAGRPPAGARAPPRAAPPAPLTPVQPVRSRTVPPTPPTPGGMLLGIAEAVSNMGRAAVSAMAAAVGADEQPGRSPKPDASLSAEAAPAVSDSGAAAVSESGTEGEAHGVKRAAAPLAAGPEAGRAAPAGALNPNRRKKAKPMRAGL</sequence>
<dbReference type="GO" id="GO:0003700">
    <property type="term" value="F:DNA-binding transcription factor activity"/>
    <property type="evidence" value="ECO:0007669"/>
    <property type="project" value="InterPro"/>
</dbReference>
<feature type="region of interest" description="Disordered" evidence="6">
    <location>
        <begin position="227"/>
        <end position="249"/>
    </location>
</feature>
<organism evidence="8 9">
    <name type="scientific">Elliptochloris bilobata</name>
    <dbReference type="NCBI Taxonomy" id="381761"/>
    <lineage>
        <taxon>Eukaryota</taxon>
        <taxon>Viridiplantae</taxon>
        <taxon>Chlorophyta</taxon>
        <taxon>core chlorophytes</taxon>
        <taxon>Trebouxiophyceae</taxon>
        <taxon>Trebouxiophyceae incertae sedis</taxon>
        <taxon>Elliptochloris clade</taxon>
        <taxon>Elliptochloris</taxon>
    </lineage>
</organism>
<dbReference type="PANTHER" id="PTHR32467:SF90">
    <property type="entry name" value="AP2-LIKE ETHYLENE-RESPONSIVE TRANSCRIPTION FACTOR AIL1"/>
    <property type="match status" value="1"/>
</dbReference>
<feature type="compositionally biased region" description="Basic and acidic residues" evidence="6">
    <location>
        <begin position="227"/>
        <end position="236"/>
    </location>
</feature>
<evidence type="ECO:0000256" key="3">
    <source>
        <dbReference type="ARBA" id="ARBA00023125"/>
    </source>
</evidence>
<evidence type="ECO:0000256" key="4">
    <source>
        <dbReference type="ARBA" id="ARBA00023163"/>
    </source>
</evidence>
<dbReference type="InterPro" id="IPR001471">
    <property type="entry name" value="AP2/ERF_dom"/>
</dbReference>
<dbReference type="Proteomes" id="UP001445335">
    <property type="component" value="Unassembled WGS sequence"/>
</dbReference>
<dbReference type="PANTHER" id="PTHR32467">
    <property type="entry name" value="AP2-LIKE ETHYLENE-RESPONSIVE TRANSCRIPTION FACTOR"/>
    <property type="match status" value="1"/>
</dbReference>
<dbReference type="InterPro" id="IPR036955">
    <property type="entry name" value="AP2/ERF_dom_sf"/>
</dbReference>
<dbReference type="Gene3D" id="3.30.730.10">
    <property type="entry name" value="AP2/ERF domain"/>
    <property type="match status" value="2"/>
</dbReference>
<dbReference type="SUPFAM" id="SSF54171">
    <property type="entry name" value="DNA-binding domain"/>
    <property type="match status" value="2"/>
</dbReference>
<feature type="region of interest" description="Disordered" evidence="6">
    <location>
        <begin position="318"/>
        <end position="456"/>
    </location>
</feature>
<name>A0AAW1S0Z8_9CHLO</name>
<evidence type="ECO:0000313" key="9">
    <source>
        <dbReference type="Proteomes" id="UP001445335"/>
    </source>
</evidence>
<dbReference type="EMBL" id="JALJOU010000017">
    <property type="protein sequence ID" value="KAK9839283.1"/>
    <property type="molecule type" value="Genomic_DNA"/>
</dbReference>
<feature type="domain" description="AP2/ERF" evidence="7">
    <location>
        <begin position="99"/>
        <end position="158"/>
    </location>
</feature>
<feature type="region of interest" description="Disordered" evidence="6">
    <location>
        <begin position="481"/>
        <end position="562"/>
    </location>
</feature>
<gene>
    <name evidence="8" type="ORF">WJX81_005601</name>
</gene>
<reference evidence="8 9" key="1">
    <citation type="journal article" date="2024" name="Nat. Commun.">
        <title>Phylogenomics reveals the evolutionary origins of lichenization in chlorophyte algae.</title>
        <authorList>
            <person name="Puginier C."/>
            <person name="Libourel C."/>
            <person name="Otte J."/>
            <person name="Skaloud P."/>
            <person name="Haon M."/>
            <person name="Grisel S."/>
            <person name="Petersen M."/>
            <person name="Berrin J.G."/>
            <person name="Delaux P.M."/>
            <person name="Dal Grande F."/>
            <person name="Keller J."/>
        </authorList>
    </citation>
    <scope>NUCLEOTIDE SEQUENCE [LARGE SCALE GENOMIC DNA]</scope>
    <source>
        <strain evidence="8 9">SAG 245.80</strain>
    </source>
</reference>
<feature type="compositionally biased region" description="Low complexity" evidence="6">
    <location>
        <begin position="499"/>
        <end position="517"/>
    </location>
</feature>
<dbReference type="SMART" id="SM00380">
    <property type="entry name" value="AP2"/>
    <property type="match status" value="2"/>
</dbReference>
<evidence type="ECO:0000256" key="6">
    <source>
        <dbReference type="SAM" id="MobiDB-lite"/>
    </source>
</evidence>